<evidence type="ECO:0000256" key="1">
    <source>
        <dbReference type="SAM" id="MobiDB-lite"/>
    </source>
</evidence>
<protein>
    <submittedName>
        <fullName evidence="2">Uncharacterized protein</fullName>
    </submittedName>
</protein>
<reference evidence="2 3" key="1">
    <citation type="submission" date="2019-03" db="EMBL/GenBank/DDBJ databases">
        <title>Genomic Encyclopedia of Type Strains, Phase IV (KMG-IV): sequencing the most valuable type-strain genomes for metagenomic binning, comparative biology and taxonomic classification.</title>
        <authorList>
            <person name="Goeker M."/>
        </authorList>
    </citation>
    <scope>NUCLEOTIDE SEQUENCE [LARGE SCALE GENOMIC DNA]</scope>
    <source>
        <strain evidence="2 3">DSM 16998</strain>
    </source>
</reference>
<name>A0A4R6QMK9_9BURK</name>
<sequence>MPVAPASRHIPRMRVRTLSRHDLVECMELLPDWLALDTGLRQALPALWERLVESPAMVTGVNEDMALPAGRRIQSWGVTLILQPQWVERIQLETAPQPYLSRRLYAALAEGSLQPMSDREIGLANAGAGLTMMVLHHSIRPNSFGESYLGAVLNSANEAFRGHHGGYNLKAIYFETSAALAPGVAAAGFPSTRYADDAPPLEHLPEHLRPVLFCMRREDALQQLPGTSARHVFEYQPPLFRFSASQRRLLWLSLFDDSDDYLMQALDVSVHGLKKLWRGIYERIEDVAPEFFGDTGASDDGKRGPEKRRQVLGYVRQRPEELRPWHEA</sequence>
<gene>
    <name evidence="2" type="ORF">DES47_10390</name>
</gene>
<evidence type="ECO:0000313" key="3">
    <source>
        <dbReference type="Proteomes" id="UP000295361"/>
    </source>
</evidence>
<proteinExistence type="predicted"/>
<dbReference type="RefSeq" id="WP_133700912.1">
    <property type="nucleotide sequence ID" value="NZ_SNXS01000003.1"/>
</dbReference>
<organism evidence="2 3">
    <name type="scientific">Roseateles toxinivorans</name>
    <dbReference type="NCBI Taxonomy" id="270368"/>
    <lineage>
        <taxon>Bacteria</taxon>
        <taxon>Pseudomonadati</taxon>
        <taxon>Pseudomonadota</taxon>
        <taxon>Betaproteobacteria</taxon>
        <taxon>Burkholderiales</taxon>
        <taxon>Sphaerotilaceae</taxon>
        <taxon>Roseateles</taxon>
    </lineage>
</organism>
<dbReference type="AlphaFoldDB" id="A0A4R6QMK9"/>
<comment type="caution">
    <text evidence="2">The sequence shown here is derived from an EMBL/GenBank/DDBJ whole genome shotgun (WGS) entry which is preliminary data.</text>
</comment>
<dbReference type="OrthoDB" id="9149735at2"/>
<dbReference type="InParanoid" id="A0A4R6QMK9"/>
<dbReference type="EMBL" id="SNXS01000003">
    <property type="protein sequence ID" value="TDP71112.1"/>
    <property type="molecule type" value="Genomic_DNA"/>
</dbReference>
<evidence type="ECO:0000313" key="2">
    <source>
        <dbReference type="EMBL" id="TDP71112.1"/>
    </source>
</evidence>
<accession>A0A4R6QMK9</accession>
<feature type="compositionally biased region" description="Basic and acidic residues" evidence="1">
    <location>
        <begin position="299"/>
        <end position="309"/>
    </location>
</feature>
<dbReference type="Proteomes" id="UP000295361">
    <property type="component" value="Unassembled WGS sequence"/>
</dbReference>
<feature type="region of interest" description="Disordered" evidence="1">
    <location>
        <begin position="293"/>
        <end position="315"/>
    </location>
</feature>
<keyword evidence="3" id="KW-1185">Reference proteome</keyword>